<protein>
    <submittedName>
        <fullName evidence="1">Uncharacterized protein</fullName>
    </submittedName>
</protein>
<reference evidence="1 2" key="1">
    <citation type="submission" date="2017-04" db="EMBL/GenBank/DDBJ databases">
        <title>Complete Genome Sequence of Bacillus thuringiensis type Strain ATCC 10792.</title>
        <authorList>
            <person name="Oh D.-H."/>
            <person name="Park B.-J."/>
            <person name="Shuai W."/>
            <person name="Chelliah R."/>
        </authorList>
    </citation>
    <scope>NUCLEOTIDE SEQUENCE [LARGE SCALE GENOMIC DNA]</scope>
    <source>
        <strain evidence="1 2">ATCC 10792</strain>
    </source>
</reference>
<dbReference type="Proteomes" id="UP000194143">
    <property type="component" value="Chromosome"/>
</dbReference>
<evidence type="ECO:0000313" key="1">
    <source>
        <dbReference type="EMBL" id="ARP59888.1"/>
    </source>
</evidence>
<evidence type="ECO:0000313" key="2">
    <source>
        <dbReference type="Proteomes" id="UP000194143"/>
    </source>
</evidence>
<organism evidence="1 2">
    <name type="scientific">Bacillus thuringiensis</name>
    <dbReference type="NCBI Taxonomy" id="1428"/>
    <lineage>
        <taxon>Bacteria</taxon>
        <taxon>Bacillati</taxon>
        <taxon>Bacillota</taxon>
        <taxon>Bacilli</taxon>
        <taxon>Bacillales</taxon>
        <taxon>Bacillaceae</taxon>
        <taxon>Bacillus</taxon>
        <taxon>Bacillus cereus group</taxon>
    </lineage>
</organism>
<accession>A0A0N8VI13</accession>
<name>A0A0N8VI13_BACTU</name>
<proteinExistence type="predicted"/>
<dbReference type="AlphaFoldDB" id="A0A0N8VI13"/>
<keyword evidence="2" id="KW-1185">Reference proteome</keyword>
<dbReference type="RefSeq" id="WP_000464454.1">
    <property type="nucleotide sequence ID" value="NZ_CABLCE010000001.1"/>
</dbReference>
<dbReference type="EMBL" id="CP021061">
    <property type="protein sequence ID" value="ARP59888.1"/>
    <property type="molecule type" value="Genomic_DNA"/>
</dbReference>
<dbReference type="Pfam" id="PF13783">
    <property type="entry name" value="DUF4177"/>
    <property type="match status" value="1"/>
</dbReference>
<dbReference type="InterPro" id="IPR025234">
    <property type="entry name" value="YjzH-like"/>
</dbReference>
<sequence length="65" mass="7812">MFEYKFVKVEFHWGLTRSKLAEDYQEIIQEHARDDWRFVQIVAPTIGSSGQPEYFDLIFEKKISL</sequence>
<dbReference type="GeneID" id="67468874"/>
<gene>
    <name evidence="1" type="ORF">CAB88_23535</name>
</gene>